<evidence type="ECO:0000313" key="1">
    <source>
        <dbReference type="EMBL" id="KAL1276517.1"/>
    </source>
</evidence>
<dbReference type="PANTHER" id="PTHR37984:SF15">
    <property type="entry name" value="INTEGRASE CATALYTIC DOMAIN-CONTAINING PROTEIN"/>
    <property type="match status" value="1"/>
</dbReference>
<dbReference type="SUPFAM" id="SSF53098">
    <property type="entry name" value="Ribonuclease H-like"/>
    <property type="match status" value="1"/>
</dbReference>
<comment type="caution">
    <text evidence="1">The sequence shown here is derived from an EMBL/GenBank/DDBJ whole genome shotgun (WGS) entry which is preliminary data.</text>
</comment>
<dbReference type="Gene3D" id="3.30.420.10">
    <property type="entry name" value="Ribonuclease H-like superfamily/Ribonuclease H"/>
    <property type="match status" value="1"/>
</dbReference>
<gene>
    <name evidence="1" type="ORF">QQF64_036140</name>
</gene>
<accession>A0ABR3NI23</accession>
<name>A0ABR3NI23_9TELE</name>
<dbReference type="InterPro" id="IPR012337">
    <property type="entry name" value="RNaseH-like_sf"/>
</dbReference>
<evidence type="ECO:0008006" key="3">
    <source>
        <dbReference type="Google" id="ProtNLM"/>
    </source>
</evidence>
<dbReference type="PANTHER" id="PTHR37984">
    <property type="entry name" value="PROTEIN CBG26694"/>
    <property type="match status" value="1"/>
</dbReference>
<evidence type="ECO:0000313" key="2">
    <source>
        <dbReference type="Proteomes" id="UP001558613"/>
    </source>
</evidence>
<dbReference type="InterPro" id="IPR036397">
    <property type="entry name" value="RNaseH_sf"/>
</dbReference>
<dbReference type="InterPro" id="IPR050951">
    <property type="entry name" value="Retrovirus_Pol_polyprotein"/>
</dbReference>
<sequence>MSSLALGLPLRSIQTKDGTSIVCCSPKFVACCKSPRPVRHPYHPASNGQAKRFNRTLLQMMQCYVDQNQRIWMNIFPYLLRRTEAQVSATGFMPNQLILGQEVFQPHDIWLSTAEVTRDAKATPEFVQKLQDNLQQAHQVARQNLRSAQTRHKKIYDL</sequence>
<organism evidence="1 2">
    <name type="scientific">Cirrhinus molitorella</name>
    <name type="common">mud carp</name>
    <dbReference type="NCBI Taxonomy" id="172907"/>
    <lineage>
        <taxon>Eukaryota</taxon>
        <taxon>Metazoa</taxon>
        <taxon>Chordata</taxon>
        <taxon>Craniata</taxon>
        <taxon>Vertebrata</taxon>
        <taxon>Euteleostomi</taxon>
        <taxon>Actinopterygii</taxon>
        <taxon>Neopterygii</taxon>
        <taxon>Teleostei</taxon>
        <taxon>Ostariophysi</taxon>
        <taxon>Cypriniformes</taxon>
        <taxon>Cyprinidae</taxon>
        <taxon>Labeoninae</taxon>
        <taxon>Labeonini</taxon>
        <taxon>Cirrhinus</taxon>
    </lineage>
</organism>
<protein>
    <recommendedName>
        <fullName evidence="3">Integrase catalytic domain-containing protein</fullName>
    </recommendedName>
</protein>
<proteinExistence type="predicted"/>
<dbReference type="Proteomes" id="UP001558613">
    <property type="component" value="Unassembled WGS sequence"/>
</dbReference>
<dbReference type="EMBL" id="JAYMGO010000004">
    <property type="protein sequence ID" value="KAL1276517.1"/>
    <property type="molecule type" value="Genomic_DNA"/>
</dbReference>
<reference evidence="1 2" key="1">
    <citation type="submission" date="2023-09" db="EMBL/GenBank/DDBJ databases">
        <authorList>
            <person name="Wang M."/>
        </authorList>
    </citation>
    <scope>NUCLEOTIDE SEQUENCE [LARGE SCALE GENOMIC DNA]</scope>
    <source>
        <strain evidence="1">GT-2023</strain>
        <tissue evidence="1">Liver</tissue>
    </source>
</reference>
<keyword evidence="2" id="KW-1185">Reference proteome</keyword>